<feature type="region of interest" description="Disordered" evidence="6">
    <location>
        <begin position="301"/>
        <end position="342"/>
    </location>
</feature>
<feature type="transmembrane region" description="Helical" evidence="7">
    <location>
        <begin position="182"/>
        <end position="202"/>
    </location>
</feature>
<dbReference type="Pfam" id="PF20684">
    <property type="entry name" value="Fung_rhodopsin"/>
    <property type="match status" value="1"/>
</dbReference>
<accession>A0A6A6RFF4</accession>
<feature type="transmembrane region" description="Helical" evidence="7">
    <location>
        <begin position="55"/>
        <end position="78"/>
    </location>
</feature>
<organism evidence="9 10">
    <name type="scientific">Massarina eburnea CBS 473.64</name>
    <dbReference type="NCBI Taxonomy" id="1395130"/>
    <lineage>
        <taxon>Eukaryota</taxon>
        <taxon>Fungi</taxon>
        <taxon>Dikarya</taxon>
        <taxon>Ascomycota</taxon>
        <taxon>Pezizomycotina</taxon>
        <taxon>Dothideomycetes</taxon>
        <taxon>Pleosporomycetidae</taxon>
        <taxon>Pleosporales</taxon>
        <taxon>Massarineae</taxon>
        <taxon>Massarinaceae</taxon>
        <taxon>Massarina</taxon>
    </lineage>
</organism>
<keyword evidence="2 7" id="KW-0812">Transmembrane</keyword>
<feature type="transmembrane region" description="Helical" evidence="7">
    <location>
        <begin position="214"/>
        <end position="236"/>
    </location>
</feature>
<dbReference type="GO" id="GO:0016020">
    <property type="term" value="C:membrane"/>
    <property type="evidence" value="ECO:0007669"/>
    <property type="project" value="UniProtKB-SubCell"/>
</dbReference>
<gene>
    <name evidence="9" type="ORF">P280DRAFT_512095</name>
</gene>
<evidence type="ECO:0000259" key="8">
    <source>
        <dbReference type="Pfam" id="PF20684"/>
    </source>
</evidence>
<feature type="transmembrane region" description="Helical" evidence="7">
    <location>
        <begin position="25"/>
        <end position="43"/>
    </location>
</feature>
<feature type="compositionally biased region" description="Polar residues" evidence="6">
    <location>
        <begin position="301"/>
        <end position="317"/>
    </location>
</feature>
<comment type="similarity">
    <text evidence="5">Belongs to the SAT4 family.</text>
</comment>
<evidence type="ECO:0000256" key="1">
    <source>
        <dbReference type="ARBA" id="ARBA00004141"/>
    </source>
</evidence>
<evidence type="ECO:0000313" key="9">
    <source>
        <dbReference type="EMBL" id="KAF2634159.1"/>
    </source>
</evidence>
<keyword evidence="3 7" id="KW-1133">Transmembrane helix</keyword>
<protein>
    <recommendedName>
        <fullName evidence="8">Rhodopsin domain-containing protein</fullName>
    </recommendedName>
</protein>
<keyword evidence="10" id="KW-1185">Reference proteome</keyword>
<evidence type="ECO:0000256" key="3">
    <source>
        <dbReference type="ARBA" id="ARBA00022989"/>
    </source>
</evidence>
<dbReference type="OrthoDB" id="5331848at2759"/>
<feature type="compositionally biased region" description="Basic and acidic residues" evidence="6">
    <location>
        <begin position="319"/>
        <end position="335"/>
    </location>
</feature>
<evidence type="ECO:0000256" key="7">
    <source>
        <dbReference type="SAM" id="Phobius"/>
    </source>
</evidence>
<sequence length="342" mass="38247">MDEQARLNAFAEQAKLNAFIDQATAASWPFFAIATIIFAIRTVSRVHFTEASVGLEDVIISISWIFDVVRMVTFQMALSATRKVTPDNQMETAPDATFYSLFTDSWAFLSVTLPKVGVAFLLVRIFRPKPWVHATILWMAIGLFVYCVVGFFICFVQCTPIAGQWNPFKHPEVKCWPRNVQMIYSLVGSSSSALLDLIFALYPGFMIWKLQMSLWKRLSTMGFMGLGLLAFAFGTIKVHGNSTLLGDPKLNELLTKALHVALWNSIENDFVLIAACLPSVPPLFRAFGMFAKTHLGTSKATRVTSSSESQHSLTMRSSEPFDKRGSRTESKKDFPSSRFHGV</sequence>
<dbReference type="EMBL" id="MU006858">
    <property type="protein sequence ID" value="KAF2634159.1"/>
    <property type="molecule type" value="Genomic_DNA"/>
</dbReference>
<evidence type="ECO:0000256" key="2">
    <source>
        <dbReference type="ARBA" id="ARBA00022692"/>
    </source>
</evidence>
<dbReference type="InterPro" id="IPR049326">
    <property type="entry name" value="Rhodopsin_dom_fungi"/>
</dbReference>
<feature type="domain" description="Rhodopsin" evidence="8">
    <location>
        <begin position="40"/>
        <end position="285"/>
    </location>
</feature>
<evidence type="ECO:0000256" key="4">
    <source>
        <dbReference type="ARBA" id="ARBA00023136"/>
    </source>
</evidence>
<reference evidence="9" key="1">
    <citation type="journal article" date="2020" name="Stud. Mycol.">
        <title>101 Dothideomycetes genomes: a test case for predicting lifestyles and emergence of pathogens.</title>
        <authorList>
            <person name="Haridas S."/>
            <person name="Albert R."/>
            <person name="Binder M."/>
            <person name="Bloem J."/>
            <person name="Labutti K."/>
            <person name="Salamov A."/>
            <person name="Andreopoulos B."/>
            <person name="Baker S."/>
            <person name="Barry K."/>
            <person name="Bills G."/>
            <person name="Bluhm B."/>
            <person name="Cannon C."/>
            <person name="Castanera R."/>
            <person name="Culley D."/>
            <person name="Daum C."/>
            <person name="Ezra D."/>
            <person name="Gonzalez J."/>
            <person name="Henrissat B."/>
            <person name="Kuo A."/>
            <person name="Liang C."/>
            <person name="Lipzen A."/>
            <person name="Lutzoni F."/>
            <person name="Magnuson J."/>
            <person name="Mondo S."/>
            <person name="Nolan M."/>
            <person name="Ohm R."/>
            <person name="Pangilinan J."/>
            <person name="Park H.-J."/>
            <person name="Ramirez L."/>
            <person name="Alfaro M."/>
            <person name="Sun H."/>
            <person name="Tritt A."/>
            <person name="Yoshinaga Y."/>
            <person name="Zwiers L.-H."/>
            <person name="Turgeon B."/>
            <person name="Goodwin S."/>
            <person name="Spatafora J."/>
            <person name="Crous P."/>
            <person name="Grigoriev I."/>
        </authorList>
    </citation>
    <scope>NUCLEOTIDE SEQUENCE</scope>
    <source>
        <strain evidence="9">CBS 473.64</strain>
    </source>
</reference>
<dbReference type="PANTHER" id="PTHR33048:SF155">
    <property type="entry name" value="INTEGRAL MEMBRANE PROTEIN"/>
    <property type="match status" value="1"/>
</dbReference>
<feature type="transmembrane region" description="Helical" evidence="7">
    <location>
        <begin position="98"/>
        <end position="123"/>
    </location>
</feature>
<keyword evidence="4 7" id="KW-0472">Membrane</keyword>
<evidence type="ECO:0000313" key="10">
    <source>
        <dbReference type="Proteomes" id="UP000799753"/>
    </source>
</evidence>
<dbReference type="InterPro" id="IPR052337">
    <property type="entry name" value="SAT4-like"/>
</dbReference>
<dbReference type="AlphaFoldDB" id="A0A6A6RFF4"/>
<name>A0A6A6RFF4_9PLEO</name>
<dbReference type="Proteomes" id="UP000799753">
    <property type="component" value="Unassembled WGS sequence"/>
</dbReference>
<feature type="transmembrane region" description="Helical" evidence="7">
    <location>
        <begin position="135"/>
        <end position="162"/>
    </location>
</feature>
<evidence type="ECO:0000256" key="5">
    <source>
        <dbReference type="ARBA" id="ARBA00038359"/>
    </source>
</evidence>
<comment type="subcellular location">
    <subcellularLocation>
        <location evidence="1">Membrane</location>
        <topology evidence="1">Multi-pass membrane protein</topology>
    </subcellularLocation>
</comment>
<dbReference type="PANTHER" id="PTHR33048">
    <property type="entry name" value="PTH11-LIKE INTEGRAL MEMBRANE PROTEIN (AFU_ORTHOLOGUE AFUA_5G11245)"/>
    <property type="match status" value="1"/>
</dbReference>
<evidence type="ECO:0000256" key="6">
    <source>
        <dbReference type="SAM" id="MobiDB-lite"/>
    </source>
</evidence>
<proteinExistence type="inferred from homology"/>